<dbReference type="Proteomes" id="UP000789390">
    <property type="component" value="Unassembled WGS sequence"/>
</dbReference>
<feature type="region of interest" description="Disordered" evidence="1">
    <location>
        <begin position="122"/>
        <end position="144"/>
    </location>
</feature>
<comment type="caution">
    <text evidence="2">The sequence shown here is derived from an EMBL/GenBank/DDBJ whole genome shotgun (WGS) entry which is preliminary data.</text>
</comment>
<dbReference type="AlphaFoldDB" id="A0A8J2VZT1"/>
<sequence length="546" mass="62488">MTELLQWISSGVLDNYIIHLEDAHVKETERLIDLHHSSESTPNNESEYSKSQPFLNHTRQKDSSNADKQQEAKEDEDFDAFEGTPLLKEHRPPVDYDTLPSSGKQLMFIDGRDMPQPFLTTLPPASSNSGNRKKHSLPPVINLDNEGNGRYTHFGLESALVGESPEVYFHHADLLQYAAIYKSNPKALPPSIRKKIEKQHGELEIEASRRLLRGETTHLVVNNTTTIPHFEADFSCDGVLFFDNSEQAECIPHCVIVHSVSESADRSRNRPILLQKRSPIIFLDVNAPPRTDEEFLSYCKSDGCPDEHRNGHHDLSPFLEWNFPMVTGFVVEPMHTFYARCVGGRLKGIACNPNEGKLSSSQLKQVDQRLKLFKKCKPLELERHVRSLSKCAKKYKHHEIRDMLMYILIPVFTGILKEEHLENILLLQYAMFLIGGFSNEPVSNENVTESSQVLKIYVQQLNEFNTLSGRLLTLRHIYPRTLFFRNILASGNLPLEQIRNRLVERSKYLLPTSADGMILQTENSSTQFEIAFKEIRRKAQWTKDIS</sequence>
<accession>A0A8J2VZT1</accession>
<evidence type="ECO:0000313" key="2">
    <source>
        <dbReference type="EMBL" id="CAH0100005.1"/>
    </source>
</evidence>
<evidence type="ECO:0000313" key="3">
    <source>
        <dbReference type="Proteomes" id="UP000789390"/>
    </source>
</evidence>
<name>A0A8J2VZT1_9CRUS</name>
<reference evidence="2" key="1">
    <citation type="submission" date="2021-11" db="EMBL/GenBank/DDBJ databases">
        <authorList>
            <person name="Schell T."/>
        </authorList>
    </citation>
    <scope>NUCLEOTIDE SEQUENCE</scope>
    <source>
        <strain evidence="2">M5</strain>
    </source>
</reference>
<dbReference type="EMBL" id="CAKKLH010000029">
    <property type="protein sequence ID" value="CAH0100005.1"/>
    <property type="molecule type" value="Genomic_DNA"/>
</dbReference>
<evidence type="ECO:0000256" key="1">
    <source>
        <dbReference type="SAM" id="MobiDB-lite"/>
    </source>
</evidence>
<feature type="compositionally biased region" description="Polar residues" evidence="1">
    <location>
        <begin position="39"/>
        <end position="57"/>
    </location>
</feature>
<organism evidence="2 3">
    <name type="scientific">Daphnia galeata</name>
    <dbReference type="NCBI Taxonomy" id="27404"/>
    <lineage>
        <taxon>Eukaryota</taxon>
        <taxon>Metazoa</taxon>
        <taxon>Ecdysozoa</taxon>
        <taxon>Arthropoda</taxon>
        <taxon>Crustacea</taxon>
        <taxon>Branchiopoda</taxon>
        <taxon>Diplostraca</taxon>
        <taxon>Cladocera</taxon>
        <taxon>Anomopoda</taxon>
        <taxon>Daphniidae</taxon>
        <taxon>Daphnia</taxon>
    </lineage>
</organism>
<keyword evidence="3" id="KW-1185">Reference proteome</keyword>
<gene>
    <name evidence="2" type="ORF">DGAL_LOCUS2177</name>
</gene>
<feature type="compositionally biased region" description="Basic and acidic residues" evidence="1">
    <location>
        <begin position="59"/>
        <end position="72"/>
    </location>
</feature>
<proteinExistence type="predicted"/>
<feature type="region of interest" description="Disordered" evidence="1">
    <location>
        <begin position="36"/>
        <end position="78"/>
    </location>
</feature>
<protein>
    <submittedName>
        <fullName evidence="2">Uncharacterized protein</fullName>
    </submittedName>
</protein>
<dbReference type="OrthoDB" id="6334079at2759"/>